<keyword evidence="4" id="KW-1185">Reference proteome</keyword>
<organism evidence="3 4">
    <name type="scientific">Zoogloea dura</name>
    <dbReference type="NCBI Taxonomy" id="2728840"/>
    <lineage>
        <taxon>Bacteria</taxon>
        <taxon>Pseudomonadati</taxon>
        <taxon>Pseudomonadota</taxon>
        <taxon>Betaproteobacteria</taxon>
        <taxon>Rhodocyclales</taxon>
        <taxon>Zoogloeaceae</taxon>
        <taxon>Zoogloea</taxon>
    </lineage>
</organism>
<dbReference type="Pfam" id="PF17680">
    <property type="entry name" value="FlgO"/>
    <property type="match status" value="1"/>
</dbReference>
<feature type="signal peptide" evidence="1">
    <location>
        <begin position="1"/>
        <end position="22"/>
    </location>
</feature>
<comment type="caution">
    <text evidence="3">The sequence shown here is derived from an EMBL/GenBank/DDBJ whole genome shotgun (WGS) entry which is preliminary data.</text>
</comment>
<keyword evidence="1" id="KW-0732">Signal</keyword>
<gene>
    <name evidence="3" type="ORF">HHL15_11515</name>
</gene>
<proteinExistence type="predicted"/>
<reference evidence="3 4" key="1">
    <citation type="submission" date="2020-04" db="EMBL/GenBank/DDBJ databases">
        <title>Zoogloea sp. G-4-1-14 isolated from soil.</title>
        <authorList>
            <person name="Dahal R.H."/>
        </authorList>
    </citation>
    <scope>NUCLEOTIDE SEQUENCE [LARGE SCALE GENOMIC DNA]</scope>
    <source>
        <strain evidence="3 4">G-4-1-14</strain>
    </source>
</reference>
<dbReference type="RefSeq" id="WP_169145916.1">
    <property type="nucleotide sequence ID" value="NZ_JABBGA010000008.1"/>
</dbReference>
<dbReference type="Proteomes" id="UP000580043">
    <property type="component" value="Unassembled WGS sequence"/>
</dbReference>
<feature type="chain" id="PRO_5032528724" description="FlgO domain-containing protein" evidence="1">
    <location>
        <begin position="23"/>
        <end position="195"/>
    </location>
</feature>
<dbReference type="AlphaFoldDB" id="A0A848G5B4"/>
<dbReference type="PIRSF" id="PIRSF028688">
    <property type="entry name" value="UCP_imp_028688"/>
    <property type="match status" value="1"/>
</dbReference>
<name>A0A848G5B4_9RHOO</name>
<protein>
    <recommendedName>
        <fullName evidence="2">FlgO domain-containing protein</fullName>
    </recommendedName>
</protein>
<dbReference type="EMBL" id="JABBGA010000008">
    <property type="protein sequence ID" value="NML26372.1"/>
    <property type="molecule type" value="Genomic_DNA"/>
</dbReference>
<evidence type="ECO:0000313" key="4">
    <source>
        <dbReference type="Proteomes" id="UP000580043"/>
    </source>
</evidence>
<accession>A0A848G5B4</accession>
<evidence type="ECO:0000259" key="2">
    <source>
        <dbReference type="Pfam" id="PF17680"/>
    </source>
</evidence>
<dbReference type="PROSITE" id="PS51257">
    <property type="entry name" value="PROKAR_LIPOPROTEIN"/>
    <property type="match status" value="1"/>
</dbReference>
<feature type="domain" description="FlgO" evidence="2">
    <location>
        <begin position="69"/>
        <end position="185"/>
    </location>
</feature>
<sequence length="195" mass="20956">MRPLMIAALASAGLLLSACETAPRVVSNEPTYEQAQNSAFNQANYNAVAELLKRYPAASSPASASNTSDSSVGAPFVVATLVNIDQLEQSSTLGRLISEQVASRMTQLGYSVLELKVRNGVYMKRNEGELLLTREIKEVASTHNAQAVIVGTYAESATLVHVNLKVVNPSTNVIIAAHDYALPLDKQISSLIRKR</sequence>
<dbReference type="InterPro" id="IPR041215">
    <property type="entry name" value="FlgO_dom"/>
</dbReference>
<evidence type="ECO:0000256" key="1">
    <source>
        <dbReference type="SAM" id="SignalP"/>
    </source>
</evidence>
<dbReference type="InterPro" id="IPR014549">
    <property type="entry name" value="FlgO"/>
</dbReference>
<evidence type="ECO:0000313" key="3">
    <source>
        <dbReference type="EMBL" id="NML26372.1"/>
    </source>
</evidence>